<dbReference type="GeneID" id="303001893"/>
<evidence type="ECO:0000313" key="4">
    <source>
        <dbReference type="Proteomes" id="UP000194469"/>
    </source>
</evidence>
<dbReference type="Pfam" id="PF02622">
    <property type="entry name" value="DUF179"/>
    <property type="match status" value="1"/>
</dbReference>
<keyword evidence="4" id="KW-1185">Reference proteome</keyword>
<dbReference type="Gene3D" id="3.40.1740.10">
    <property type="entry name" value="VC0467-like"/>
    <property type="match status" value="1"/>
</dbReference>
<comment type="similarity">
    <text evidence="1 2">Belongs to the UPF0301 (AlgH) family.</text>
</comment>
<evidence type="ECO:0000313" key="3">
    <source>
        <dbReference type="EMBL" id="SMQ76825.1"/>
    </source>
</evidence>
<dbReference type="PANTHER" id="PTHR30327:SF1">
    <property type="entry name" value="UPF0301 PROTEIN YQGE"/>
    <property type="match status" value="1"/>
</dbReference>
<dbReference type="RefSeq" id="WP_082657445.1">
    <property type="nucleotide sequence ID" value="NZ_FXWL01000002.1"/>
</dbReference>
<dbReference type="GO" id="GO:0005829">
    <property type="term" value="C:cytosol"/>
    <property type="evidence" value="ECO:0007669"/>
    <property type="project" value="TreeGrafter"/>
</dbReference>
<gene>
    <name evidence="3" type="ORF">SAMN06295984_2250</name>
</gene>
<dbReference type="HAMAP" id="MF_00758">
    <property type="entry name" value="UPF0301"/>
    <property type="match status" value="1"/>
</dbReference>
<reference evidence="4" key="1">
    <citation type="submission" date="2017-04" db="EMBL/GenBank/DDBJ databases">
        <authorList>
            <person name="Varghese N."/>
            <person name="Submissions S."/>
        </authorList>
    </citation>
    <scope>NUCLEOTIDE SEQUENCE [LARGE SCALE GENOMIC DNA]</scope>
    <source>
        <strain evidence="4">UI2</strain>
    </source>
</reference>
<evidence type="ECO:0000256" key="1">
    <source>
        <dbReference type="ARBA" id="ARBA00009600"/>
    </source>
</evidence>
<dbReference type="EMBL" id="FXWL01000002">
    <property type="protein sequence ID" value="SMQ76825.1"/>
    <property type="molecule type" value="Genomic_DNA"/>
</dbReference>
<dbReference type="Proteomes" id="UP000194469">
    <property type="component" value="Unassembled WGS sequence"/>
</dbReference>
<dbReference type="AlphaFoldDB" id="A0A1Y6FPE9"/>
<evidence type="ECO:0000256" key="2">
    <source>
        <dbReference type="HAMAP-Rule" id="MF_00758"/>
    </source>
</evidence>
<organism evidence="3 4">
    <name type="scientific">Sphingopyxis terrae subsp. ummariensis</name>
    <dbReference type="NCBI Taxonomy" id="429001"/>
    <lineage>
        <taxon>Bacteria</taxon>
        <taxon>Pseudomonadati</taxon>
        <taxon>Pseudomonadota</taxon>
        <taxon>Alphaproteobacteria</taxon>
        <taxon>Sphingomonadales</taxon>
        <taxon>Sphingomonadaceae</taxon>
        <taxon>Sphingopyxis</taxon>
    </lineage>
</organism>
<dbReference type="InterPro" id="IPR003774">
    <property type="entry name" value="AlgH-like"/>
</dbReference>
<protein>
    <recommendedName>
        <fullName evidence="2">UPF0301 protein SAMN06295984_2250</fullName>
    </recommendedName>
</protein>
<name>A0A1Y6FPE9_9SPHN</name>
<proteinExistence type="inferred from homology"/>
<dbReference type="PANTHER" id="PTHR30327">
    <property type="entry name" value="UNCHARACTERIZED PROTEIN YQGE"/>
    <property type="match status" value="1"/>
</dbReference>
<dbReference type="SUPFAM" id="SSF143456">
    <property type="entry name" value="VC0467-like"/>
    <property type="match status" value="1"/>
</dbReference>
<accession>A0A1Y6FPE9</accession>
<sequence>MAAKTLDPARPAVHDGAMEKAPTWFTGQLLLALPGIGDPRFDHSVIAMISHDEEGAMGISIDDPIDGMTVGAVLDQLDIAHDAPLDQPVFLGGPVEPSRGFVLHSRDWSGEGAVQVSGRWMISSSHDILRAIGEGRGPSQWLVALGYAGWSPGQLEEEMVRHAWHLTPGSDALLFDTPPAQRWQAAFAEAGIDARLLTVEGGEA</sequence>